<evidence type="ECO:0000256" key="2">
    <source>
        <dbReference type="SAM" id="Phobius"/>
    </source>
</evidence>
<organism evidence="3 4">
    <name type="scientific">Abditibacterium utsteinense</name>
    <dbReference type="NCBI Taxonomy" id="1960156"/>
    <lineage>
        <taxon>Bacteria</taxon>
        <taxon>Pseudomonadati</taxon>
        <taxon>Abditibacteriota</taxon>
        <taxon>Abditibacteriia</taxon>
        <taxon>Abditibacteriales</taxon>
        <taxon>Abditibacteriaceae</taxon>
        <taxon>Abditibacterium</taxon>
    </lineage>
</organism>
<keyword evidence="4" id="KW-1185">Reference proteome</keyword>
<keyword evidence="2" id="KW-1133">Transmembrane helix</keyword>
<evidence type="ECO:0000313" key="4">
    <source>
        <dbReference type="Proteomes" id="UP000237684"/>
    </source>
</evidence>
<name>A0A2S8SSD0_9BACT</name>
<sequence length="223" mass="25244">MLRVLQWTNSTKSKETHAASGGALSNRKRAVQTRGIAGLLFLFCCGALVFQVGFLRFIQVFTFKPGHSKPKASRNHAPKRHKNHTPKRQLCRVFQRLRRCALSSHAASGGVSRAVLMKRSSKDWSPIPLHFLWNSPHCRTCNPKFQSLCSNAIICAKTARSSFYRHFSICHKQLHSSTDSQAAPCTSSRQIWALRSQLSKAARLTARRFQDIKRSGDWAKSRR</sequence>
<dbReference type="EMBL" id="NIGF01000009">
    <property type="protein sequence ID" value="PQV63697.1"/>
    <property type="molecule type" value="Genomic_DNA"/>
</dbReference>
<keyword evidence="2" id="KW-0472">Membrane</keyword>
<reference evidence="3 4" key="1">
    <citation type="journal article" date="2018" name="Syst. Appl. Microbiol.">
        <title>Abditibacterium utsteinense sp. nov., the first cultivated member of candidate phylum FBP, isolated from ice-free Antarctic soil samples.</title>
        <authorList>
            <person name="Tahon G."/>
            <person name="Tytgat B."/>
            <person name="Lebbe L."/>
            <person name="Carlier A."/>
            <person name="Willems A."/>
        </authorList>
    </citation>
    <scope>NUCLEOTIDE SEQUENCE [LARGE SCALE GENOMIC DNA]</scope>
    <source>
        <strain evidence="3 4">LMG 29911</strain>
    </source>
</reference>
<dbReference type="AlphaFoldDB" id="A0A2S8SSD0"/>
<comment type="caution">
    <text evidence="3">The sequence shown here is derived from an EMBL/GenBank/DDBJ whole genome shotgun (WGS) entry which is preliminary data.</text>
</comment>
<keyword evidence="2" id="KW-0812">Transmembrane</keyword>
<proteinExistence type="predicted"/>
<feature type="transmembrane region" description="Helical" evidence="2">
    <location>
        <begin position="36"/>
        <end position="58"/>
    </location>
</feature>
<dbReference type="Proteomes" id="UP000237684">
    <property type="component" value="Unassembled WGS sequence"/>
</dbReference>
<evidence type="ECO:0008006" key="5">
    <source>
        <dbReference type="Google" id="ProtNLM"/>
    </source>
</evidence>
<dbReference type="InParanoid" id="A0A2S8SSD0"/>
<protein>
    <recommendedName>
        <fullName evidence="5">Transmembrane protein</fullName>
    </recommendedName>
</protein>
<gene>
    <name evidence="3" type="ORF">B1R32_10936</name>
</gene>
<accession>A0A2S8SSD0</accession>
<feature type="region of interest" description="Disordered" evidence="1">
    <location>
        <begin position="67"/>
        <end position="86"/>
    </location>
</feature>
<evidence type="ECO:0000313" key="3">
    <source>
        <dbReference type="EMBL" id="PQV63697.1"/>
    </source>
</evidence>
<evidence type="ECO:0000256" key="1">
    <source>
        <dbReference type="SAM" id="MobiDB-lite"/>
    </source>
</evidence>